<feature type="domain" description="Carrier" evidence="8">
    <location>
        <begin position="1441"/>
        <end position="1516"/>
    </location>
</feature>
<dbReference type="InterPro" id="IPR000873">
    <property type="entry name" value="AMP-dep_synth/lig_dom"/>
</dbReference>
<dbReference type="InterPro" id="IPR036736">
    <property type="entry name" value="ACP-like_sf"/>
</dbReference>
<dbReference type="GO" id="GO:0005737">
    <property type="term" value="C:cytoplasm"/>
    <property type="evidence" value="ECO:0007669"/>
    <property type="project" value="TreeGrafter"/>
</dbReference>
<evidence type="ECO:0000256" key="7">
    <source>
        <dbReference type="SAM" id="MobiDB-lite"/>
    </source>
</evidence>
<dbReference type="InterPro" id="IPR020802">
    <property type="entry name" value="TesA-like"/>
</dbReference>
<dbReference type="Pfam" id="PF08242">
    <property type="entry name" value="Methyltransf_12"/>
    <property type="match status" value="1"/>
</dbReference>
<evidence type="ECO:0000256" key="1">
    <source>
        <dbReference type="ARBA" id="ARBA00001957"/>
    </source>
</evidence>
<proteinExistence type="predicted"/>
<evidence type="ECO:0000313" key="11">
    <source>
        <dbReference type="Proteomes" id="UP000003959"/>
    </source>
</evidence>
<evidence type="ECO:0000313" key="9">
    <source>
        <dbReference type="EMBL" id="AEE88297.1"/>
    </source>
</evidence>
<dbReference type="FunFam" id="3.40.50.980:FF:000001">
    <property type="entry name" value="Non-ribosomal peptide synthetase"/>
    <property type="match status" value="2"/>
</dbReference>
<dbReference type="Gene3D" id="1.10.1200.10">
    <property type="entry name" value="ACP-like"/>
    <property type="match status" value="2"/>
</dbReference>
<protein>
    <submittedName>
        <fullName evidence="10">Amino acid adenylation domain protein</fullName>
    </submittedName>
    <submittedName>
        <fullName evidence="9">BarG</fullName>
    </submittedName>
</protein>
<dbReference type="CDD" id="cd12114">
    <property type="entry name" value="A_NRPS_TlmIV_like"/>
    <property type="match status" value="1"/>
</dbReference>
<dbReference type="FunFam" id="1.10.1200.10:FF:000005">
    <property type="entry name" value="Nonribosomal peptide synthetase 1"/>
    <property type="match status" value="2"/>
</dbReference>
<dbReference type="InterPro" id="IPR057737">
    <property type="entry name" value="Condensation_MtbB-like"/>
</dbReference>
<dbReference type="Gene3D" id="3.40.50.150">
    <property type="entry name" value="Vaccinia Virus protein VP39"/>
    <property type="match status" value="1"/>
</dbReference>
<dbReference type="CDD" id="cd19535">
    <property type="entry name" value="Cyc_NRPS"/>
    <property type="match status" value="1"/>
</dbReference>
<dbReference type="InterPro" id="IPR010071">
    <property type="entry name" value="AA_adenyl_dom"/>
</dbReference>
<dbReference type="FunFam" id="3.30.300.30:FF:000015">
    <property type="entry name" value="Nonribosomal peptide synthase SidD"/>
    <property type="match status" value="1"/>
</dbReference>
<dbReference type="InterPro" id="IPR029058">
    <property type="entry name" value="AB_hydrolase_fold"/>
</dbReference>
<comment type="pathway">
    <text evidence="2">Siderophore biosynthesis.</text>
</comment>
<keyword evidence="6" id="KW-0677">Repeat</keyword>
<dbReference type="SUPFAM" id="SSF56801">
    <property type="entry name" value="Acetyl-CoA synthetase-like"/>
    <property type="match status" value="2"/>
</dbReference>
<dbReference type="NCBIfam" id="TIGR01733">
    <property type="entry name" value="AA-adenyl-dom"/>
    <property type="match status" value="2"/>
</dbReference>
<dbReference type="GO" id="GO:0016874">
    <property type="term" value="F:ligase activity"/>
    <property type="evidence" value="ECO:0007669"/>
    <property type="project" value="UniProtKB-KW"/>
</dbReference>
<dbReference type="EMBL" id="GL890823">
    <property type="protein sequence ID" value="EGJ35261.1"/>
    <property type="molecule type" value="Genomic_DNA"/>
</dbReference>
<dbReference type="PANTHER" id="PTHR45527">
    <property type="entry name" value="NONRIBOSOMAL PEPTIDE SYNTHETASE"/>
    <property type="match status" value="1"/>
</dbReference>
<feature type="domain" description="Carrier" evidence="8">
    <location>
        <begin position="2528"/>
        <end position="2603"/>
    </location>
</feature>
<dbReference type="InterPro" id="IPR041464">
    <property type="entry name" value="TubC_N"/>
</dbReference>
<gene>
    <name evidence="10" type="ORF">LYNGBM3L_06490</name>
</gene>
<keyword evidence="11" id="KW-1185">Reference proteome</keyword>
<dbReference type="FunFam" id="3.40.50.12780:FF:000012">
    <property type="entry name" value="Non-ribosomal peptide synthetase"/>
    <property type="match status" value="2"/>
</dbReference>
<dbReference type="SUPFAM" id="SSF53335">
    <property type="entry name" value="S-adenosyl-L-methionine-dependent methyltransferases"/>
    <property type="match status" value="1"/>
</dbReference>
<dbReference type="GO" id="GO:0043041">
    <property type="term" value="P:amino acid activation for nonribosomal peptide biosynthetic process"/>
    <property type="evidence" value="ECO:0007669"/>
    <property type="project" value="TreeGrafter"/>
</dbReference>
<dbReference type="InterPro" id="IPR020806">
    <property type="entry name" value="PKS_PP-bd"/>
</dbReference>
<dbReference type="Pfam" id="PF00975">
    <property type="entry name" value="Thioesterase"/>
    <property type="match status" value="1"/>
</dbReference>
<dbReference type="eggNOG" id="COG1020">
    <property type="taxonomic scope" value="Bacteria"/>
</dbReference>
<dbReference type="GO" id="GO:0009403">
    <property type="term" value="P:toxin biosynthetic process"/>
    <property type="evidence" value="ECO:0007669"/>
    <property type="project" value="UniProtKB-ARBA"/>
</dbReference>
<dbReference type="EMBL" id="HQ696501">
    <property type="protein sequence ID" value="AEE88297.1"/>
    <property type="molecule type" value="Genomic_DNA"/>
</dbReference>
<dbReference type="InterPro" id="IPR020845">
    <property type="entry name" value="AMP-binding_CS"/>
</dbReference>
<evidence type="ECO:0000256" key="2">
    <source>
        <dbReference type="ARBA" id="ARBA00004924"/>
    </source>
</evidence>
<evidence type="ECO:0000259" key="8">
    <source>
        <dbReference type="PROSITE" id="PS50075"/>
    </source>
</evidence>
<keyword evidence="3" id="KW-0596">Phosphopantetheine</keyword>
<dbReference type="FunFam" id="3.30.559.30:FF:000006">
    <property type="entry name" value="Yersiniabactin polyketide/non-ribosomal peptide synthetase"/>
    <property type="match status" value="1"/>
</dbReference>
<dbReference type="PROSITE" id="PS50075">
    <property type="entry name" value="CARRIER"/>
    <property type="match status" value="2"/>
</dbReference>
<evidence type="ECO:0000256" key="3">
    <source>
        <dbReference type="ARBA" id="ARBA00022450"/>
    </source>
</evidence>
<dbReference type="GO" id="GO:0008610">
    <property type="term" value="P:lipid biosynthetic process"/>
    <property type="evidence" value="ECO:0007669"/>
    <property type="project" value="UniProtKB-ARBA"/>
</dbReference>
<dbReference type="Gene3D" id="1.10.10.1830">
    <property type="entry name" value="Non-ribosomal peptide synthase, adenylation domain"/>
    <property type="match status" value="1"/>
</dbReference>
<dbReference type="PANTHER" id="PTHR45527:SF1">
    <property type="entry name" value="FATTY ACID SYNTHASE"/>
    <property type="match status" value="1"/>
</dbReference>
<dbReference type="Proteomes" id="UP000003959">
    <property type="component" value="Unassembled WGS sequence"/>
</dbReference>
<keyword evidence="4" id="KW-0597">Phosphoprotein</keyword>
<dbReference type="Pfam" id="PF00550">
    <property type="entry name" value="PP-binding"/>
    <property type="match status" value="2"/>
</dbReference>
<evidence type="ECO:0000256" key="5">
    <source>
        <dbReference type="ARBA" id="ARBA00022598"/>
    </source>
</evidence>
<organism evidence="10 11">
    <name type="scientific">Moorena producens 3L</name>
    <dbReference type="NCBI Taxonomy" id="489825"/>
    <lineage>
        <taxon>Bacteria</taxon>
        <taxon>Bacillati</taxon>
        <taxon>Cyanobacteriota</taxon>
        <taxon>Cyanophyceae</taxon>
        <taxon>Coleofasciculales</taxon>
        <taxon>Coleofasciculaceae</taxon>
        <taxon>Moorena</taxon>
    </lineage>
</organism>
<dbReference type="InterPro" id="IPR029063">
    <property type="entry name" value="SAM-dependent_MTases_sf"/>
</dbReference>
<dbReference type="InterPro" id="IPR001031">
    <property type="entry name" value="Thioesterase"/>
</dbReference>
<reference evidence="10" key="2">
    <citation type="journal article" date="2011" name="Proc. Natl. Acad. Sci. U.S.A.">
        <title>Genomic insights into the physiology and ecology of the marine filamentous cyanobacterium Lyngbya majuscula.</title>
        <authorList>
            <person name="Jones A.C."/>
            <person name="Monroe E.A."/>
            <person name="Podell S."/>
            <person name="Hess W.R."/>
            <person name="Klages S."/>
            <person name="Esquenazi E."/>
            <person name="Niessen S."/>
            <person name="Hoover H."/>
            <person name="Rothmann M."/>
            <person name="Lasken R.S."/>
            <person name="Yates J.R.III."/>
            <person name="Reinhardt R."/>
            <person name="Kube M."/>
            <person name="Burkart M.D."/>
            <person name="Allen E.E."/>
            <person name="Dorrestein P.C."/>
            <person name="Gerwick W.H."/>
            <person name="Gerwick L."/>
        </authorList>
    </citation>
    <scope>NUCLEOTIDE SEQUENCE</scope>
    <source>
        <strain evidence="10">3L</strain>
    </source>
</reference>
<evidence type="ECO:0000313" key="10">
    <source>
        <dbReference type="EMBL" id="EGJ35261.1"/>
    </source>
</evidence>
<dbReference type="Pfam" id="PF18563">
    <property type="entry name" value="TubC_N"/>
    <property type="match status" value="1"/>
</dbReference>
<name>F4XJI1_9CYAN</name>
<dbReference type="InterPro" id="IPR044894">
    <property type="entry name" value="TubC_N_sf"/>
</dbReference>
<dbReference type="GO" id="GO:0031177">
    <property type="term" value="F:phosphopantetheine binding"/>
    <property type="evidence" value="ECO:0007669"/>
    <property type="project" value="InterPro"/>
</dbReference>
<reference evidence="9 11" key="1">
    <citation type="journal article" date="2011" name="Proc. Natl. Acad. Sci. U.S.A.">
        <title>Genomic insights into the physiology and ecology of the marine filamentous cyanobacterium Lyngbya majuscula.</title>
        <authorList>
            <person name="Jones A.C."/>
            <person name="Monroe E.A."/>
            <person name="Podell S."/>
            <person name="Hess W.R."/>
            <person name="Klages S."/>
            <person name="Esquenazi E."/>
            <person name="Niessen S."/>
            <person name="Hoover H."/>
            <person name="Rothmann M."/>
            <person name="Lasken R.S."/>
            <person name="Yates J.R.III."/>
            <person name="Reinhardt R."/>
            <person name="Kube M."/>
            <person name="Burkart M.D."/>
            <person name="Allen E.E."/>
            <person name="Dorrestein P.C."/>
            <person name="Gerwick W.H."/>
            <person name="Gerwick L."/>
        </authorList>
    </citation>
    <scope>NUCLEOTIDE SEQUENCE [LARGE SCALE GENOMIC DNA]</scope>
    <source>
        <strain evidence="9 11">3L</strain>
    </source>
</reference>
<feature type="region of interest" description="Disordered" evidence="7">
    <location>
        <begin position="1421"/>
        <end position="1441"/>
    </location>
</feature>
<dbReference type="HOGENOM" id="CLU_000022_11_0_3"/>
<evidence type="ECO:0000256" key="6">
    <source>
        <dbReference type="ARBA" id="ARBA00022737"/>
    </source>
</evidence>
<dbReference type="InterPro" id="IPR013217">
    <property type="entry name" value="Methyltransf_12"/>
</dbReference>
<dbReference type="InterPro" id="IPR001242">
    <property type="entry name" value="Condensation_dom"/>
</dbReference>
<dbReference type="CDD" id="cd19531">
    <property type="entry name" value="LCL_NRPS-like"/>
    <property type="match status" value="1"/>
</dbReference>
<dbReference type="InterPro" id="IPR025110">
    <property type="entry name" value="AMP-bd_C"/>
</dbReference>
<dbReference type="Gene3D" id="3.30.300.30">
    <property type="match status" value="3"/>
</dbReference>
<dbReference type="SMART" id="SM00823">
    <property type="entry name" value="PKS_PP"/>
    <property type="match status" value="2"/>
</dbReference>
<dbReference type="SUPFAM" id="SSF53474">
    <property type="entry name" value="alpha/beta-Hydrolases"/>
    <property type="match status" value="1"/>
</dbReference>
<dbReference type="OrthoDB" id="428071at2"/>
<keyword evidence="5" id="KW-0436">Ligase</keyword>
<dbReference type="FunFam" id="2.30.38.10:FF:000001">
    <property type="entry name" value="Non-ribosomal peptide synthetase PvdI"/>
    <property type="match status" value="1"/>
</dbReference>
<dbReference type="Pfam" id="PF13193">
    <property type="entry name" value="AMP-binding_C"/>
    <property type="match status" value="1"/>
</dbReference>
<dbReference type="SUPFAM" id="SSF52777">
    <property type="entry name" value="CoA-dependent acyltransferases"/>
    <property type="match status" value="4"/>
</dbReference>
<dbReference type="Pfam" id="PF00501">
    <property type="entry name" value="AMP-binding"/>
    <property type="match status" value="2"/>
</dbReference>
<dbReference type="Gene3D" id="3.30.559.30">
    <property type="entry name" value="Nonribosomal peptide synthetase, condensation domain"/>
    <property type="match status" value="2"/>
</dbReference>
<dbReference type="CDD" id="cd02440">
    <property type="entry name" value="AdoMet_MTases"/>
    <property type="match status" value="1"/>
</dbReference>
<dbReference type="Gene3D" id="3.40.50.980">
    <property type="match status" value="4"/>
</dbReference>
<dbReference type="Gene3D" id="2.30.38.10">
    <property type="entry name" value="Luciferase, Domain 3"/>
    <property type="match status" value="2"/>
</dbReference>
<dbReference type="PROSITE" id="PS00012">
    <property type="entry name" value="PHOSPHOPANTETHEINE"/>
    <property type="match status" value="1"/>
</dbReference>
<dbReference type="SUPFAM" id="SSF47336">
    <property type="entry name" value="ACP-like"/>
    <property type="match status" value="2"/>
</dbReference>
<dbReference type="FunFam" id="3.30.559.10:FF:000023">
    <property type="entry name" value="Non-ribosomal peptide synthetase"/>
    <property type="match status" value="1"/>
</dbReference>
<dbReference type="Gene3D" id="3.40.50.1820">
    <property type="entry name" value="alpha/beta hydrolase"/>
    <property type="match status" value="1"/>
</dbReference>
<evidence type="ECO:0000256" key="4">
    <source>
        <dbReference type="ARBA" id="ARBA00022553"/>
    </source>
</evidence>
<dbReference type="Pfam" id="PF00668">
    <property type="entry name" value="Condensation"/>
    <property type="match status" value="2"/>
</dbReference>
<dbReference type="PROSITE" id="PS00455">
    <property type="entry name" value="AMP_BINDING"/>
    <property type="match status" value="2"/>
</dbReference>
<dbReference type="RefSeq" id="WP_008178615.1">
    <property type="nucleotide sequence ID" value="NZ_GL890823.1"/>
</dbReference>
<dbReference type="InterPro" id="IPR023213">
    <property type="entry name" value="CAT-like_dom_sf"/>
</dbReference>
<sequence>MNLSEFLQELVISGWQFWAEEGQVCFQAPDADSTDQVLAQLKQHKRDILTILQEHPEVLQVYPLGYGQQGIWFLWQLFPDNPNYNVSFATRIYSQVNVTTWQQTFEALRKRHPLLCSTFPKCGETPIRQHSEQLDFVQIDASTWDENELQTQVVAAHRHPFDLQTDPVMRVRWFTRSEQEHILLLTIHHIAWDGSSANIIVKELSELYQAHCAGVAVDLPSLQHTYQDYVKWQQQLVEGSKGESLWTYWQQQLAGELPVLNLPTDRPHPPIQTNNGAVYRFQLPEHLVTQVKALSQAEGATLYMTLLAAFQVLLHRYTGQEDILVGSPTSGRTRPEFTSVVGYFVDSMVMRAKVSGSLSFREFLTQVRQTVIDALAHQDYPFSLLVEKLQPERDLSRSPIFQVFFGLHNFLQSETQQLFLGETKTLVHWGGMEVETFLFDQYESLEDLVLEIIEINSQLSGFFKYNTDLFDEQTIAQMASHLQTLLAGIVTHPEQRLESLPLLTQAEQHQLLVEWNQTTTHYPTDKCIHQLFEEQVEQTPDAIAVVFKEEKLSYQELNIRANQLARYLQSLGVSPEVLVGVCVERSLEMIVGLLGILKAGGVYVPLDPKYPQERLDYMFRDSQMSVLLTQQQLLTLLPQYEAKVVCLDRDWQKIVTENPKNVTSEVTAENLAYVIYTSGSTGKPKGVMVAHIGLHNLLKVQIQAFKVSSNSRVLQFASLSFDASIWEIVMALGSGASLYLESRENLLPGASLSKWLNEKKITHLTLPPSALAVMQKEELPSLQTIVVAGEACPAEVISQWSQGRQFVNAYGPTESTVCATMAECSPEYSVLPIGHPIANTQIYLLDNNLQPVPIGIPAEMYIGGIGLARGYLNRPDLTTQKFIPNPFSNKAEQRLYKTGDLARYLPDGNIEFLGRIDHQVKIRGFRIETAEIEAVLNQNPTVKQTVVVAREDKPGDKHLCAYIVAQMETATNSNPELSETHLNSWQEIFNQQIYSQLSEVTDPLFNTTGYLSNYDKQPIPEAQMRDWAEDIVTQVLANKPNSVWEVGCGTGMLLFKIAPHTRAYYGTDISEVSLKYIQTQIAQQPDKYAHVTLAQKAAEEMADIADNSFDVVLLSSIVQYFPSVEYLLQVISNSIRVVKPGGMIFLGDIRSLPLMRAFHTSVQLHKAPPSLSVQQLKQGIYRLMQQETELLVSPELFVALKDTYPEITHVQIRLQRGSEHNELNKYRYSVLLHIQAKPTSVIVAPVENGVGMSMEDIEVYLGQQQPESICFSSLTNGRVATDMAAVELLSQVESKLNVQQLRQQLRQKLVNGIEPEQLHQLSASLGYELELCWSHKTEGCFDAVFVRSSLAPEAMVLTPLTQQSVVGGNWHRYGNNPLASVTGKQLIPQWRKYLEERLPEYMVPSRYVILPQLPLTPNGKVNRKALPAPDNTSSRSTEFVAPETSTEKALAAIWAEVLSIQQVGIHDNFFESGGHSLLATQVVSRIRQALGKELTLQRLLESPTIAELDSALVQLPRVEDSPKQKPDGLLPTIVPAPSQRYQPFPLTEIQQAYWLGRNSHFDLGNITTHGYLELDCENLALDRLSQAWQQVIDHHDMLRMVILPNGEQQVLEQVYPYQIEVLDLRGQPEQIVSTELETIRYRLSHEMFPAGEWPLFKIRVTRLADQRYRLHWSFDALIADAWSMIIVWQQWLQLYQNPDSFLPKLDLTFRDYVLAELSLKDTPQYRRSQQYWWNRLETLPPAPELPLVKQTATLEQPEFNCYRAELSAPDWQQLQARAKQASLTPSGVLLAAFADFLAYWSKSPKFTINLTLFNRLPLHPQVNDLVGDFTSLTLLEVNQKNAAPFAQRAQRLQGQLWQDLDHRYVGGVEVQRELRRQRGSYQPMGVVFTSTLALNTSAEKGLPSNEWHAWPFDQLGETVYMVSKTPQVWLDNSVAEQNGALLLIWNVVEDLFPEGFLNDMFTSYYHWLQQLATSDVAWAQTCPQLLPLSQLTQRLQVNETYAPVSEETLHNLFVKQVQQRPEAIALITPQRTLTYHELYTEAQALGQQVQQLGATPNTLVAVLMEKGWEQIVAVLGILMAGAAYLPIDAALPQERQWSLLEQGEVKLVVTQAALNASLGLPDHLHCLVVASQPQEIIDTPLEANVSSSDLAYVIFTSGSTGTPKGVMIDHRGAVNTIQDINQRFDVQPTDRMLAVSALNFDLSVYDIFGLLAAGGTLVMPTPEAAKDPVHWVELMTTHQVTLWNTVPALMQMLVEYLSEHPDQVTEDLRLALLSGDWIPLNLPTQIQSLWPQGQVVSLGGATEASIWSVYYPITTVEPEWKSIPYGKPLVNQSLHVLNHNLDPCPNWVPGQLYIGGIGLAQGYWRDEQKTNASFILHPQTGERLYKTGDLARYLPDGNSEFLGREDFQVKISGYRIELGEIEATLLGHATVKETVVAAVGELQSKQLVAYVVFHSESSSDSATEDVHDDMRIDELRHYLQQQLPEYMVPPSYMVLDALPLTANGKVDRKRLPTPELISDHYSPDTYIPPRNHQELQLVKLWEEILEVQPIGVGSHFFDLGGHSLLAVRLMNRIEQDFGRSLPLATLFQAPTIEQLAVILQQEQGVPTLSPLVPIQTQGNQPPIFCVHPAGGTVFCYLELSQLLGANQPFYGLQSLGQQEGQAPLTTVEEMANVYLAAIREVQPQGPYLLMGWSFGGMVALQMAHDLLSQGEQVAFLGLLDTYAPAHMPDEQVLSEDVEVLLELFGGPLSLDWEVLRDLPSEQQSALIWEQAHQANLVPPDLGAAQIERLLQLMKLNHKAMRSYSPPDYPDVITLLHAEAGSVAVSSTEVTTDPTLGWQAISPSKVEVHTIPGYHEYMVYQPTVVIVAETIKADIEKGLNTDVETSSK</sequence>
<dbReference type="InterPro" id="IPR006162">
    <property type="entry name" value="Ppantetheine_attach_site"/>
</dbReference>
<accession>F4XJI1</accession>
<comment type="cofactor">
    <cofactor evidence="1">
        <name>pantetheine 4'-phosphate</name>
        <dbReference type="ChEBI" id="CHEBI:47942"/>
    </cofactor>
</comment>
<dbReference type="InterPro" id="IPR009081">
    <property type="entry name" value="PP-bd_ACP"/>
</dbReference>
<dbReference type="NCBIfam" id="NF003417">
    <property type="entry name" value="PRK04813.1"/>
    <property type="match status" value="3"/>
</dbReference>
<dbReference type="InterPro" id="IPR045851">
    <property type="entry name" value="AMP-bd_C_sf"/>
</dbReference>
<dbReference type="SMART" id="SM00824">
    <property type="entry name" value="PKS_TE"/>
    <property type="match status" value="1"/>
</dbReference>
<dbReference type="Gene3D" id="3.30.559.10">
    <property type="entry name" value="Chloramphenicol acetyltransferase-like domain"/>
    <property type="match status" value="2"/>
</dbReference>
<dbReference type="CDD" id="cd17652">
    <property type="entry name" value="A_NRPS_CmdD_like"/>
    <property type="match status" value="1"/>
</dbReference>